<keyword evidence="2" id="KW-1185">Reference proteome</keyword>
<comment type="caution">
    <text evidence="1">The sequence shown here is derived from an EMBL/GenBank/DDBJ whole genome shotgun (WGS) entry which is preliminary data.</text>
</comment>
<proteinExistence type="predicted"/>
<protein>
    <submittedName>
        <fullName evidence="1">Uncharacterized protein</fullName>
    </submittedName>
</protein>
<dbReference type="SUPFAM" id="SSF88659">
    <property type="entry name" value="Sigma3 and sigma4 domains of RNA polymerase sigma factors"/>
    <property type="match status" value="1"/>
</dbReference>
<dbReference type="EMBL" id="PDYG01000001">
    <property type="protein sequence ID" value="PHU38889.1"/>
    <property type="molecule type" value="Genomic_DNA"/>
</dbReference>
<dbReference type="AlphaFoldDB" id="A0A2G3E6H7"/>
<organism evidence="1 2">
    <name type="scientific">Agathobacter ruminis</name>
    <dbReference type="NCBI Taxonomy" id="1712665"/>
    <lineage>
        <taxon>Bacteria</taxon>
        <taxon>Bacillati</taxon>
        <taxon>Bacillota</taxon>
        <taxon>Clostridia</taxon>
        <taxon>Lachnospirales</taxon>
        <taxon>Lachnospiraceae</taxon>
        <taxon>Agathobacter</taxon>
    </lineage>
</organism>
<dbReference type="RefSeq" id="WP_099385153.1">
    <property type="nucleotide sequence ID" value="NZ_JANSWH010000050.1"/>
</dbReference>
<reference evidence="1 2" key="2">
    <citation type="submission" date="2017-10" db="EMBL/GenBank/DDBJ databases">
        <authorList>
            <person name="Banno H."/>
            <person name="Chua N.-H."/>
        </authorList>
    </citation>
    <scope>NUCLEOTIDE SEQUENCE [LARGE SCALE GENOMIC DNA]</scope>
    <source>
        <strain evidence="1 2">JK623</strain>
    </source>
</reference>
<accession>A0A2G3E6H7</accession>
<dbReference type="Proteomes" id="UP000224563">
    <property type="component" value="Unassembled WGS sequence"/>
</dbReference>
<dbReference type="InterPro" id="IPR013324">
    <property type="entry name" value="RNA_pol_sigma_r3/r4-like"/>
</dbReference>
<reference evidence="1 2" key="1">
    <citation type="submission" date="2017-10" db="EMBL/GenBank/DDBJ databases">
        <title>Resolving the taxonomy of Roseburia spp., Eubacterium rectale and Agathobacter spp. through phylogenomic analysis.</title>
        <authorList>
            <person name="Sheridan P.O."/>
            <person name="Walker A.W."/>
            <person name="Duncan S.H."/>
            <person name="Scott K.P."/>
            <person name="Toole P.W.O."/>
            <person name="Luis P."/>
            <person name="Flint H.J."/>
        </authorList>
    </citation>
    <scope>NUCLEOTIDE SEQUENCE [LARGE SCALE GENOMIC DNA]</scope>
    <source>
        <strain evidence="1 2">JK623</strain>
    </source>
</reference>
<dbReference type="InterPro" id="IPR036388">
    <property type="entry name" value="WH-like_DNA-bd_sf"/>
</dbReference>
<name>A0A2G3E6H7_9FIRM</name>
<dbReference type="Gene3D" id="1.10.10.10">
    <property type="entry name" value="Winged helix-like DNA-binding domain superfamily/Winged helix DNA-binding domain"/>
    <property type="match status" value="1"/>
</dbReference>
<sequence>MRINGEETDILRSYRSNDAEGRLAIMLNNYAVFPKIIRKAEKKIQYKIKSEKEYLRSHARGELGVRVQTSGTSDPTFNEASTNIMIEDAFETGEVDKGLLKGIADASLYEDDIRIISIMRMDYELLEEIIEDLDESDSKIMKQYLLEGKLFKEIADDEGRTYEAIKKRMERIRTEIREEIIECLEMNCRGMK</sequence>
<gene>
    <name evidence="1" type="ORF">CSX02_00100</name>
</gene>
<evidence type="ECO:0000313" key="2">
    <source>
        <dbReference type="Proteomes" id="UP000224563"/>
    </source>
</evidence>
<evidence type="ECO:0000313" key="1">
    <source>
        <dbReference type="EMBL" id="PHU38889.1"/>
    </source>
</evidence>